<feature type="domain" description="RING-CH-type" evidence="5">
    <location>
        <begin position="24"/>
        <end position="78"/>
    </location>
</feature>
<keyword evidence="7" id="KW-1185">Reference proteome</keyword>
<sequence length="78" mass="8574">MADGNILFSGDAPSPGSSSPPMHDTDEDREVCRICRLPGSVGNPLRYPCVCRGSIKYVHEECLLQWLSVGNKIHCEVE</sequence>
<dbReference type="Gene3D" id="3.30.40.10">
    <property type="entry name" value="Zinc/RING finger domain, C3HC4 (zinc finger)"/>
    <property type="match status" value="1"/>
</dbReference>
<dbReference type="Proteomes" id="UP000623129">
    <property type="component" value="Unassembled WGS sequence"/>
</dbReference>
<accession>A0A833QQA3</accession>
<dbReference type="GO" id="GO:0005789">
    <property type="term" value="C:endoplasmic reticulum membrane"/>
    <property type="evidence" value="ECO:0007669"/>
    <property type="project" value="TreeGrafter"/>
</dbReference>
<protein>
    <submittedName>
        <fullName evidence="6">E3 ubiquitin ligase SUD1</fullName>
    </submittedName>
</protein>
<dbReference type="SMART" id="SM00744">
    <property type="entry name" value="RINGv"/>
    <property type="match status" value="1"/>
</dbReference>
<evidence type="ECO:0000313" key="7">
    <source>
        <dbReference type="Proteomes" id="UP000623129"/>
    </source>
</evidence>
<evidence type="ECO:0000256" key="1">
    <source>
        <dbReference type="ARBA" id="ARBA00022723"/>
    </source>
</evidence>
<dbReference type="PANTHER" id="PTHR13145">
    <property type="entry name" value="SSM4 PROTEIN"/>
    <property type="match status" value="1"/>
</dbReference>
<evidence type="ECO:0000256" key="2">
    <source>
        <dbReference type="ARBA" id="ARBA00022771"/>
    </source>
</evidence>
<dbReference type="SUPFAM" id="SSF57850">
    <property type="entry name" value="RING/U-box"/>
    <property type="match status" value="1"/>
</dbReference>
<keyword evidence="3" id="KW-0862">Zinc</keyword>
<reference evidence="6" key="1">
    <citation type="submission" date="2020-01" db="EMBL/GenBank/DDBJ databases">
        <title>Genome sequence of Kobresia littledalei, the first chromosome-level genome in the family Cyperaceae.</title>
        <authorList>
            <person name="Qu G."/>
        </authorList>
    </citation>
    <scope>NUCLEOTIDE SEQUENCE</scope>
    <source>
        <strain evidence="6">C.B.Clarke</strain>
        <tissue evidence="6">Leaf</tissue>
    </source>
</reference>
<proteinExistence type="predicted"/>
<evidence type="ECO:0000259" key="5">
    <source>
        <dbReference type="PROSITE" id="PS51292"/>
    </source>
</evidence>
<dbReference type="InterPro" id="IPR013083">
    <property type="entry name" value="Znf_RING/FYVE/PHD"/>
</dbReference>
<name>A0A833QQA3_9POAL</name>
<dbReference type="AlphaFoldDB" id="A0A833QQA3"/>
<comment type="caution">
    <text evidence="6">The sequence shown here is derived from an EMBL/GenBank/DDBJ whole genome shotgun (WGS) entry which is preliminary data.</text>
</comment>
<evidence type="ECO:0000313" key="6">
    <source>
        <dbReference type="EMBL" id="KAF3326032.1"/>
    </source>
</evidence>
<dbReference type="GO" id="GO:0036503">
    <property type="term" value="P:ERAD pathway"/>
    <property type="evidence" value="ECO:0007669"/>
    <property type="project" value="TreeGrafter"/>
</dbReference>
<evidence type="ECO:0000256" key="3">
    <source>
        <dbReference type="ARBA" id="ARBA00022833"/>
    </source>
</evidence>
<organism evidence="6 7">
    <name type="scientific">Carex littledalei</name>
    <dbReference type="NCBI Taxonomy" id="544730"/>
    <lineage>
        <taxon>Eukaryota</taxon>
        <taxon>Viridiplantae</taxon>
        <taxon>Streptophyta</taxon>
        <taxon>Embryophyta</taxon>
        <taxon>Tracheophyta</taxon>
        <taxon>Spermatophyta</taxon>
        <taxon>Magnoliopsida</taxon>
        <taxon>Liliopsida</taxon>
        <taxon>Poales</taxon>
        <taxon>Cyperaceae</taxon>
        <taxon>Cyperoideae</taxon>
        <taxon>Cariceae</taxon>
        <taxon>Carex</taxon>
        <taxon>Carex subgen. Euthyceras</taxon>
    </lineage>
</organism>
<dbReference type="PANTHER" id="PTHR13145:SF6">
    <property type="entry name" value="RING-CH-TYPE DOMAIN-CONTAINING PROTEIN"/>
    <property type="match status" value="1"/>
</dbReference>
<dbReference type="GO" id="GO:0008270">
    <property type="term" value="F:zinc ion binding"/>
    <property type="evidence" value="ECO:0007669"/>
    <property type="project" value="UniProtKB-KW"/>
</dbReference>
<keyword evidence="2" id="KW-0863">Zinc-finger</keyword>
<evidence type="ECO:0000256" key="4">
    <source>
        <dbReference type="SAM" id="MobiDB-lite"/>
    </source>
</evidence>
<dbReference type="OrthoDB" id="264354at2759"/>
<dbReference type="EMBL" id="SWLB01000019">
    <property type="protein sequence ID" value="KAF3326032.1"/>
    <property type="molecule type" value="Genomic_DNA"/>
</dbReference>
<dbReference type="InterPro" id="IPR011016">
    <property type="entry name" value="Znf_RING-CH"/>
</dbReference>
<dbReference type="PROSITE" id="PS51292">
    <property type="entry name" value="ZF_RING_CH"/>
    <property type="match status" value="1"/>
</dbReference>
<keyword evidence="1" id="KW-0479">Metal-binding</keyword>
<feature type="region of interest" description="Disordered" evidence="4">
    <location>
        <begin position="1"/>
        <end position="26"/>
    </location>
</feature>
<dbReference type="Pfam" id="PF12906">
    <property type="entry name" value="RINGv"/>
    <property type="match status" value="1"/>
</dbReference>
<gene>
    <name evidence="6" type="ORF">FCM35_KLT09112</name>
</gene>